<proteinExistence type="predicted"/>
<comment type="caution">
    <text evidence="1">The sequence shown here is derived from an EMBL/GenBank/DDBJ whole genome shotgun (WGS) entry which is preliminary data.</text>
</comment>
<gene>
    <name evidence="1" type="ORF">QOZ97_001944</name>
</gene>
<name>A0ABU0NAG4_9SPHN</name>
<reference evidence="1 2" key="1">
    <citation type="submission" date="2023-07" db="EMBL/GenBank/DDBJ databases">
        <title>Genomic Encyclopedia of Type Strains, Phase IV (KMG-IV): sequencing the most valuable type-strain genomes for metagenomic binning, comparative biology and taxonomic classification.</title>
        <authorList>
            <person name="Goeker M."/>
        </authorList>
    </citation>
    <scope>NUCLEOTIDE SEQUENCE [LARGE SCALE GENOMIC DNA]</scope>
    <source>
        <strain evidence="1 2">DSM 14432</strain>
    </source>
</reference>
<organism evidence="1 2">
    <name type="scientific">Qipengyuania citrea</name>
    <dbReference type="NCBI Taxonomy" id="225971"/>
    <lineage>
        <taxon>Bacteria</taxon>
        <taxon>Pseudomonadati</taxon>
        <taxon>Pseudomonadota</taxon>
        <taxon>Alphaproteobacteria</taxon>
        <taxon>Sphingomonadales</taxon>
        <taxon>Erythrobacteraceae</taxon>
        <taxon>Qipengyuania</taxon>
    </lineage>
</organism>
<accession>A0ABU0NAG4</accession>
<protein>
    <submittedName>
        <fullName evidence="1">Uncharacterized protein (DUF2336 family)</fullName>
    </submittedName>
</protein>
<evidence type="ECO:0000313" key="1">
    <source>
        <dbReference type="EMBL" id="MDQ0566411.1"/>
    </source>
</evidence>
<dbReference type="EMBL" id="JAUSWK010000002">
    <property type="protein sequence ID" value="MDQ0566411.1"/>
    <property type="molecule type" value="Genomic_DNA"/>
</dbReference>
<evidence type="ECO:0000313" key="2">
    <source>
        <dbReference type="Proteomes" id="UP001238601"/>
    </source>
</evidence>
<dbReference type="Proteomes" id="UP001238601">
    <property type="component" value="Unassembled WGS sequence"/>
</dbReference>
<keyword evidence="2" id="KW-1185">Reference proteome</keyword>
<sequence length="64" mass="7240">MQVQRPKRPERAPYSSEVYAEVKRRIAAGEYQHDIAADLNWNQGRVSEVNTGKRGADANQPCLL</sequence>